<proteinExistence type="predicted"/>
<name>A0A382B966_9ZZZZ</name>
<sequence>MQNATEVIFFTVLLLIFLTQFFKCSSVDTFKLKLLLG</sequence>
<organism evidence="1">
    <name type="scientific">marine metagenome</name>
    <dbReference type="NCBI Taxonomy" id="408172"/>
    <lineage>
        <taxon>unclassified sequences</taxon>
        <taxon>metagenomes</taxon>
        <taxon>ecological metagenomes</taxon>
    </lineage>
</organism>
<reference evidence="1" key="1">
    <citation type="submission" date="2018-05" db="EMBL/GenBank/DDBJ databases">
        <authorList>
            <person name="Lanie J.A."/>
            <person name="Ng W.-L."/>
            <person name="Kazmierczak K.M."/>
            <person name="Andrzejewski T.M."/>
            <person name="Davidsen T.M."/>
            <person name="Wayne K.J."/>
            <person name="Tettelin H."/>
            <person name="Glass J.I."/>
            <person name="Rusch D."/>
            <person name="Podicherti R."/>
            <person name="Tsui H.-C.T."/>
            <person name="Winkler M.E."/>
        </authorList>
    </citation>
    <scope>NUCLEOTIDE SEQUENCE</scope>
</reference>
<protein>
    <submittedName>
        <fullName evidence="1">Uncharacterized protein</fullName>
    </submittedName>
</protein>
<accession>A0A382B966</accession>
<evidence type="ECO:0000313" key="1">
    <source>
        <dbReference type="EMBL" id="SVB09842.1"/>
    </source>
</evidence>
<feature type="non-terminal residue" evidence="1">
    <location>
        <position position="37"/>
    </location>
</feature>
<dbReference type="EMBL" id="UINC01028593">
    <property type="protein sequence ID" value="SVB09842.1"/>
    <property type="molecule type" value="Genomic_DNA"/>
</dbReference>
<dbReference type="AlphaFoldDB" id="A0A382B966"/>
<gene>
    <name evidence="1" type="ORF">METZ01_LOCUS162696</name>
</gene>